<dbReference type="HAMAP" id="MF_00270">
    <property type="entry name" value="Ribosomal_bS18"/>
    <property type="match status" value="1"/>
</dbReference>
<proteinExistence type="inferred from homology"/>
<comment type="subunit">
    <text evidence="4">Part of the 30S ribosomal subunit. Forms a tight heterodimer with protein bS6.</text>
</comment>
<dbReference type="EMBL" id="LBOV01000001">
    <property type="protein sequence ID" value="KKP44683.1"/>
    <property type="molecule type" value="Genomic_DNA"/>
</dbReference>
<dbReference type="InterPro" id="IPR036870">
    <property type="entry name" value="Ribosomal_bS18_sf"/>
</dbReference>
<organism evidence="6 7">
    <name type="scientific">candidate division WS6 bacterium GW2011_GWC1_33_20</name>
    <dbReference type="NCBI Taxonomy" id="1619089"/>
    <lineage>
        <taxon>Bacteria</taxon>
        <taxon>Candidatus Dojkabacteria</taxon>
    </lineage>
</organism>
<evidence type="ECO:0000313" key="7">
    <source>
        <dbReference type="Proteomes" id="UP000034302"/>
    </source>
</evidence>
<evidence type="ECO:0000256" key="1">
    <source>
        <dbReference type="ARBA" id="ARBA00005589"/>
    </source>
</evidence>
<name>A0A0F9ZKG8_9BACT</name>
<dbReference type="GO" id="GO:0022627">
    <property type="term" value="C:cytosolic small ribosomal subunit"/>
    <property type="evidence" value="ECO:0007669"/>
    <property type="project" value="TreeGrafter"/>
</dbReference>
<evidence type="ECO:0000313" key="6">
    <source>
        <dbReference type="EMBL" id="KKP44683.1"/>
    </source>
</evidence>
<dbReference type="NCBIfam" id="TIGR00165">
    <property type="entry name" value="S18"/>
    <property type="match status" value="1"/>
</dbReference>
<evidence type="ECO:0000256" key="4">
    <source>
        <dbReference type="HAMAP-Rule" id="MF_00270"/>
    </source>
</evidence>
<comment type="similarity">
    <text evidence="1 4 5">Belongs to the bacterial ribosomal protein bS18 family.</text>
</comment>
<comment type="function">
    <text evidence="4">Binds as a heterodimer with protein bS6 to the central domain of the 16S rRNA, where it helps stabilize the platform of the 30S subunit.</text>
</comment>
<gene>
    <name evidence="4 6" type="primary">rpsR</name>
    <name evidence="6" type="ORF">UR34_C0001G0029</name>
</gene>
<dbReference type="AlphaFoldDB" id="A0A0F9ZKG8"/>
<sequence>MAEVKVKEEIKVVAPSIEDVFDEKTVTEEETDDSYGGKKKIRKRRKIVQNLSCPLCDSGVKEVSYKDVYQLKKFTSVRGKIISTEKSGACHKHQKQLKRSIKRARFMALLPYVSREV</sequence>
<evidence type="ECO:0000256" key="2">
    <source>
        <dbReference type="ARBA" id="ARBA00022980"/>
    </source>
</evidence>
<keyword evidence="4" id="KW-0694">RNA-binding</keyword>
<dbReference type="Pfam" id="PF01084">
    <property type="entry name" value="Ribosomal_S18"/>
    <property type="match status" value="1"/>
</dbReference>
<evidence type="ECO:0000256" key="5">
    <source>
        <dbReference type="RuleBase" id="RU003910"/>
    </source>
</evidence>
<dbReference type="GO" id="GO:0070181">
    <property type="term" value="F:small ribosomal subunit rRNA binding"/>
    <property type="evidence" value="ECO:0007669"/>
    <property type="project" value="TreeGrafter"/>
</dbReference>
<accession>A0A0F9ZKG8</accession>
<keyword evidence="2 4" id="KW-0689">Ribosomal protein</keyword>
<dbReference type="PANTHER" id="PTHR13479:SF40">
    <property type="entry name" value="SMALL RIBOSOMAL SUBUNIT PROTEIN BS18M"/>
    <property type="match status" value="1"/>
</dbReference>
<evidence type="ECO:0000256" key="3">
    <source>
        <dbReference type="ARBA" id="ARBA00023274"/>
    </source>
</evidence>
<dbReference type="SUPFAM" id="SSF46911">
    <property type="entry name" value="Ribosomal protein S18"/>
    <property type="match status" value="1"/>
</dbReference>
<dbReference type="PANTHER" id="PTHR13479">
    <property type="entry name" value="30S RIBOSOMAL PROTEIN S18"/>
    <property type="match status" value="1"/>
</dbReference>
<keyword evidence="3 4" id="KW-0687">Ribonucleoprotein</keyword>
<comment type="caution">
    <text evidence="6">The sequence shown here is derived from an EMBL/GenBank/DDBJ whole genome shotgun (WGS) entry which is preliminary data.</text>
</comment>
<dbReference type="PRINTS" id="PR00974">
    <property type="entry name" value="RIBOSOMALS18"/>
</dbReference>
<protein>
    <recommendedName>
        <fullName evidence="4">Small ribosomal subunit protein bS18</fullName>
    </recommendedName>
</protein>
<keyword evidence="4" id="KW-0699">rRNA-binding</keyword>
<dbReference type="Gene3D" id="4.10.640.10">
    <property type="entry name" value="Ribosomal protein S18"/>
    <property type="match status" value="1"/>
</dbReference>
<dbReference type="GO" id="GO:0006412">
    <property type="term" value="P:translation"/>
    <property type="evidence" value="ECO:0007669"/>
    <property type="project" value="UniProtKB-UniRule"/>
</dbReference>
<dbReference type="GO" id="GO:0003735">
    <property type="term" value="F:structural constituent of ribosome"/>
    <property type="evidence" value="ECO:0007669"/>
    <property type="project" value="InterPro"/>
</dbReference>
<reference evidence="6 7" key="1">
    <citation type="journal article" date="2015" name="Nature">
        <title>rRNA introns, odd ribosomes, and small enigmatic genomes across a large radiation of phyla.</title>
        <authorList>
            <person name="Brown C.T."/>
            <person name="Hug L.A."/>
            <person name="Thomas B.C."/>
            <person name="Sharon I."/>
            <person name="Castelle C.J."/>
            <person name="Singh A."/>
            <person name="Wilkins M.J."/>
            <person name="Williams K.H."/>
            <person name="Banfield J.F."/>
        </authorList>
    </citation>
    <scope>NUCLEOTIDE SEQUENCE [LARGE SCALE GENOMIC DNA]</scope>
</reference>
<dbReference type="Proteomes" id="UP000034302">
    <property type="component" value="Unassembled WGS sequence"/>
</dbReference>
<dbReference type="InterPro" id="IPR001648">
    <property type="entry name" value="Ribosomal_bS18"/>
</dbReference>